<evidence type="ECO:0000256" key="1">
    <source>
        <dbReference type="SAM" id="MobiDB-lite"/>
    </source>
</evidence>
<dbReference type="PANTHER" id="PTHR31479:SF39">
    <property type="entry name" value="FUNGAL LIPASE-LIKE DOMAIN-CONTAINING PROTEIN"/>
    <property type="match status" value="1"/>
</dbReference>
<evidence type="ECO:0008006" key="4">
    <source>
        <dbReference type="Google" id="ProtNLM"/>
    </source>
</evidence>
<keyword evidence="3" id="KW-1185">Reference proteome</keyword>
<dbReference type="Gene3D" id="3.40.50.1820">
    <property type="entry name" value="alpha/beta hydrolase"/>
    <property type="match status" value="1"/>
</dbReference>
<evidence type="ECO:0000313" key="2">
    <source>
        <dbReference type="EMBL" id="OAE28888.1"/>
    </source>
</evidence>
<dbReference type="InterPro" id="IPR029058">
    <property type="entry name" value="AB_hydrolase_fold"/>
</dbReference>
<dbReference type="AlphaFoldDB" id="A0A176W737"/>
<organism evidence="2 3">
    <name type="scientific">Marchantia polymorpha subsp. ruderalis</name>
    <dbReference type="NCBI Taxonomy" id="1480154"/>
    <lineage>
        <taxon>Eukaryota</taxon>
        <taxon>Viridiplantae</taxon>
        <taxon>Streptophyta</taxon>
        <taxon>Embryophyta</taxon>
        <taxon>Marchantiophyta</taxon>
        <taxon>Marchantiopsida</taxon>
        <taxon>Marchantiidae</taxon>
        <taxon>Marchantiales</taxon>
        <taxon>Marchantiaceae</taxon>
        <taxon>Marchantia</taxon>
    </lineage>
</organism>
<gene>
    <name evidence="2" type="ORF">AXG93_2255s1200</name>
</gene>
<feature type="compositionally biased region" description="Acidic residues" evidence="1">
    <location>
        <begin position="519"/>
        <end position="532"/>
    </location>
</feature>
<accession>A0A176W737</accession>
<dbReference type="PANTHER" id="PTHR31479">
    <property type="entry name" value="ALPHA/BETA-HYDROLASES SUPERFAMILY PROTEIN"/>
    <property type="match status" value="1"/>
</dbReference>
<name>A0A176W737_MARPO</name>
<reference evidence="2" key="1">
    <citation type="submission" date="2016-03" db="EMBL/GenBank/DDBJ databases">
        <title>Mechanisms controlling the formation of the plant cell surface in tip-growing cells are functionally conserved among land plants.</title>
        <authorList>
            <person name="Honkanen S."/>
            <person name="Jones V.A."/>
            <person name="Morieri G."/>
            <person name="Champion C."/>
            <person name="Hetherington A.J."/>
            <person name="Kelly S."/>
            <person name="Saint-Marcoux D."/>
            <person name="Proust H."/>
            <person name="Prescott H."/>
            <person name="Dolan L."/>
        </authorList>
    </citation>
    <scope>NUCLEOTIDE SEQUENCE [LARGE SCALE GENOMIC DNA]</scope>
    <source>
        <tissue evidence="2">Whole gametophyte</tissue>
    </source>
</reference>
<evidence type="ECO:0000313" key="3">
    <source>
        <dbReference type="Proteomes" id="UP000077202"/>
    </source>
</evidence>
<protein>
    <recommendedName>
        <fullName evidence="4">Fungal lipase-like domain-containing protein</fullName>
    </recommendedName>
</protein>
<dbReference type="SUPFAM" id="SSF53474">
    <property type="entry name" value="alpha/beta-Hydrolases"/>
    <property type="match status" value="1"/>
</dbReference>
<sequence>MSSGQSGIIKPYGIDEKSESHQCPIAQNSMTLGYTIRDDFAKALVYKAAAFGIIYYPIHGKRGFMVWGERAGLGLGSARRRLCTGIVSRRLSLVMIPEHSYHFGTRDQTMGLWDWLQEKIEEKIMGPEGLLELAVSEAATKLITSAVKDFEDDDPRLVRRIFVDRSKEKDVKKNDPDLAHVDNAEGAMEVKKRVILGRLVYGMYDWSRGAEEYEEWWTKSHYDLWKLDKILTEDELNLYATEVQDQHKNKYFGVFRQKEGSPFVKDGDYPDWVVAIGGTQPESIEDLIHDFRIFVKKNNFSKLITILEVVVRRLVVQHGNCNVNVTGHSIGAAVGLVVCRGLALEGCRVEGHFFNPPLITRESPPPDGNRRGKAELEILADIEWYPNLYVNKYDHVSSSFLSHFTKPVDLYSNNFSLKMSWSDMRFPDAHIVKIKKDQYHVDRAHGLLVWLNPDHLHSKKNHVALFPFARIVKIQKYQKNVDRAHDLLIWLDPDVPHSEILEIIAPCNDFDSDRSTTDSDSDDSDEGFDDSDSDHPDERLNTNASNEAQVPEEGVSANETASIVENRINDELYVLYEPSDGLPYDTEILFVHDLYTEGCKGAWWTTWTNEDRVCWPREFLAKKFPSARILSVSYDACVTTNSTQGRMDSLYPIAENLMHNLFLQSSNVGQKPNCPVFFVGHGLGCFLIKKLMITVDRYRDYHQERKYRLMNNVGGFVFYSPFNFGVKWNLYEFESGQKNPLANNLIVHHPELSRLNGEFNQFRVELVSIRRWQRERELSVFSGPLQHL</sequence>
<comment type="caution">
    <text evidence="2">The sequence shown here is derived from an EMBL/GenBank/DDBJ whole genome shotgun (WGS) entry which is preliminary data.</text>
</comment>
<dbReference type="EMBL" id="LVLJ01001637">
    <property type="protein sequence ID" value="OAE28888.1"/>
    <property type="molecule type" value="Genomic_DNA"/>
</dbReference>
<proteinExistence type="predicted"/>
<feature type="region of interest" description="Disordered" evidence="1">
    <location>
        <begin position="512"/>
        <end position="561"/>
    </location>
</feature>
<dbReference type="Proteomes" id="UP000077202">
    <property type="component" value="Unassembled WGS sequence"/>
</dbReference>